<name>A0A3G8M7B6_9HYPH</name>
<evidence type="ECO:0000313" key="3">
    <source>
        <dbReference type="Proteomes" id="UP000273982"/>
    </source>
</evidence>
<dbReference type="RefSeq" id="WP_018408582.1">
    <property type="nucleotide sequence ID" value="NZ_CP034086.1"/>
</dbReference>
<evidence type="ECO:0000256" key="1">
    <source>
        <dbReference type="SAM" id="Phobius"/>
    </source>
</evidence>
<dbReference type="PANTHER" id="PTHR42709:SF11">
    <property type="entry name" value="DEDA FAMILY PROTEIN"/>
    <property type="match status" value="1"/>
</dbReference>
<dbReference type="KEGG" id="mros:EHO51_08210"/>
<proteinExistence type="predicted"/>
<organism evidence="2 3">
    <name type="scientific">Methylocystis rosea</name>
    <dbReference type="NCBI Taxonomy" id="173366"/>
    <lineage>
        <taxon>Bacteria</taxon>
        <taxon>Pseudomonadati</taxon>
        <taxon>Pseudomonadota</taxon>
        <taxon>Alphaproteobacteria</taxon>
        <taxon>Hyphomicrobiales</taxon>
        <taxon>Methylocystaceae</taxon>
        <taxon>Methylocystis</taxon>
    </lineage>
</organism>
<keyword evidence="1" id="KW-0812">Transmembrane</keyword>
<accession>A0A3G8M7B6</accession>
<dbReference type="EMBL" id="CP034086">
    <property type="protein sequence ID" value="AZG76708.1"/>
    <property type="molecule type" value="Genomic_DNA"/>
</dbReference>
<gene>
    <name evidence="2" type="ORF">EHO51_08210</name>
</gene>
<dbReference type="GO" id="GO:0005886">
    <property type="term" value="C:plasma membrane"/>
    <property type="evidence" value="ECO:0007669"/>
    <property type="project" value="TreeGrafter"/>
</dbReference>
<reference evidence="2 3" key="1">
    <citation type="submission" date="2018-11" db="EMBL/GenBank/DDBJ databases">
        <title>Genome squencing of methanotrophic bacteria isolated from alkaline groundwater in Korea.</title>
        <authorList>
            <person name="Nguyen L.N."/>
        </authorList>
    </citation>
    <scope>NUCLEOTIDE SEQUENCE [LARGE SCALE GENOMIC DNA]</scope>
    <source>
        <strain evidence="2 3">GW6</strain>
    </source>
</reference>
<dbReference type="PANTHER" id="PTHR42709">
    <property type="entry name" value="ALKALINE PHOSPHATASE LIKE PROTEIN"/>
    <property type="match status" value="1"/>
</dbReference>
<feature type="transmembrane region" description="Helical" evidence="1">
    <location>
        <begin position="170"/>
        <end position="189"/>
    </location>
</feature>
<feature type="transmembrane region" description="Helical" evidence="1">
    <location>
        <begin position="98"/>
        <end position="115"/>
    </location>
</feature>
<feature type="transmembrane region" description="Helical" evidence="1">
    <location>
        <begin position="51"/>
        <end position="77"/>
    </location>
</feature>
<feature type="transmembrane region" description="Helical" evidence="1">
    <location>
        <begin position="135"/>
        <end position="158"/>
    </location>
</feature>
<sequence length="192" mass="20911">MKKLYDWTMSLAASRHAPLALGAIAFAESSFFPVPPDVILVPMTLAEPKKAWYFAGICTIASVAGGALGYAFGALFYDTIGQWLINLYGYGEKMEALRAFYAQWGAIFILVKGFTPIPYKLVTIVSGLLAYNFPLFIVLSMVTRGARFFVLAAAINRFGDPIRSKLESHFGLFIASLAVIVVAGFALAAKMF</sequence>
<protein>
    <submittedName>
        <fullName evidence="2">DedA family protein</fullName>
    </submittedName>
</protein>
<dbReference type="Proteomes" id="UP000273982">
    <property type="component" value="Chromosome"/>
</dbReference>
<dbReference type="InterPro" id="IPR051311">
    <property type="entry name" value="DedA_domain"/>
</dbReference>
<keyword evidence="1" id="KW-1133">Transmembrane helix</keyword>
<evidence type="ECO:0000313" key="2">
    <source>
        <dbReference type="EMBL" id="AZG76708.1"/>
    </source>
</evidence>
<dbReference type="AlphaFoldDB" id="A0A3G8M7B6"/>
<keyword evidence="1" id="KW-0472">Membrane</keyword>